<evidence type="ECO:0000259" key="8">
    <source>
        <dbReference type="Pfam" id="PF02769"/>
    </source>
</evidence>
<dbReference type="PANTHER" id="PTHR10099:SF1">
    <property type="entry name" value="PHOSPHORIBOSYLFORMYLGLYCINAMIDINE SYNTHASE"/>
    <property type="match status" value="1"/>
</dbReference>
<keyword evidence="5" id="KW-0067">ATP-binding</keyword>
<evidence type="ECO:0000256" key="6">
    <source>
        <dbReference type="ARBA" id="ARBA00022842"/>
    </source>
</evidence>
<dbReference type="Proteomes" id="UP000263486">
    <property type="component" value="Unassembled WGS sequence"/>
</dbReference>
<dbReference type="Gene3D" id="3.30.1330.10">
    <property type="entry name" value="PurM-like, N-terminal domain"/>
    <property type="match status" value="1"/>
</dbReference>
<dbReference type="SUPFAM" id="SSF52317">
    <property type="entry name" value="Class I glutamine amidotransferase-like"/>
    <property type="match status" value="1"/>
</dbReference>
<evidence type="ECO:0000313" key="10">
    <source>
        <dbReference type="EMBL" id="REI39396.1"/>
    </source>
</evidence>
<dbReference type="Pfam" id="PF02769">
    <property type="entry name" value="AIRS_C"/>
    <property type="match status" value="1"/>
</dbReference>
<keyword evidence="3" id="KW-0547">Nucleotide-binding</keyword>
<dbReference type="Gene3D" id="3.40.50.880">
    <property type="match status" value="1"/>
</dbReference>
<evidence type="ECO:0000256" key="1">
    <source>
        <dbReference type="ARBA" id="ARBA00022598"/>
    </source>
</evidence>
<evidence type="ECO:0000313" key="11">
    <source>
        <dbReference type="Proteomes" id="UP000263486"/>
    </source>
</evidence>
<keyword evidence="1 10" id="KW-0436">Ligase</keyword>
<sequence>MNHRVYVEKKEEFAVEAKKLKAELKESLNLAHLEKVRILNIYDLFNVKKDEVSTIKEVVLSEIVVDDTYDTLDLKDKNYLAVEFLPGQFDQRADSAIQCINLICEESGDISVKTGKLIIFSGNLSSEDMKKIKKYYINEVEMREKDLSSMAEDEITPPNEVKIHGGFNSYSKDELEEFRKSSGLAMTTADIMHIQKYFKNEEGRDPSDTEIKVLDTYWSDHCRHTTFETILENITLPKGRFEETLQATFNEYLESRRDAHGERIEKKPMTLMDMATVSAREMRKNGLLDDLEVSEEINACSVYIDVDIEKNGKKEMEKWLLMFKNETHNHPTEIEPFGGASTCIGGAIRDPLSGRSYIYQAIRVTGSANPLEKLEDTLPGKLSQRKITTGAAHGYSSYGNQIGVATSHVAEIYHEGYKAKRMEVGAVVAATPASNVRRETPNPGDKIILLGGKTGRDGCGGATGSSKEHDINSITACSAEVQKGNAPEERKIQKLFRNPEVTRLIKKCNDFGAGGVSVAIGELADGLIINLDKVPVKYKGLNGTELAISESQERMAVVVEDKDVEKFLKLSDVENLEAVEVAVVTEERRLIINWRGKSIVDLSRDFLDTNGVTGYMDIEVESPNSESPMETKDAAGATLEEKVMKRISSLNVSSQKGLMEMFDSTIGAGTVLMPFGGKYQLTPTEGSVHKIPLLEGTTDTASVITWGYNPLITKWSPYHGGAYAVVESLAKIVAMGGDYRGVRLSFQEYFEKLGDNPKKWGKPFAALLGTQYIMKNFNVPAIGGKDSMSGSFNDIDVPPTLISFGVTKVLASNVISPELKSSGNNLYLIKHNMNADLMPNLEGLKNNFEYIHENIKNKKIISAMTVRGGGIVETISKMSFGNMVGAKISMKEDELFVMGYGSILVETSHILEDENAVLIGETIPAKELIINDKIIKLDELLSSWKGTLNEIFPEIAEVKSVESENLKIENFEKKEVIRPKERIENPRVFVPAFPGTNCEYDSMKAFAKEGALPFTMTFRNLTMDHITRSIDEMANHIDNCEILMLPGGFSAGDEPEGSAKFIATILRNEKIKGAVERLLGRDGLILGICNGFQALVKSGLLPNGIIGDLDEKSPTLTYNDINRHISKIVTTKVVSNKSPWLSDIAAGTKHQIAVSHGEGKFVVGEEKLKELIENGQIATQYVDLDGNPTNHGEYNPNGSVYAIEGITSKDGRIFGKMGHSERTGENLYKNIIGDKEQNIFRNGVNYFRNR</sequence>
<name>A0ABX9KE24_9FUSO</name>
<feature type="domain" description="Phosphoribosylformylglycinamidine synthase linker" evidence="9">
    <location>
        <begin position="175"/>
        <end position="224"/>
    </location>
</feature>
<evidence type="ECO:0000259" key="7">
    <source>
        <dbReference type="Pfam" id="PF00586"/>
    </source>
</evidence>
<evidence type="ECO:0000256" key="4">
    <source>
        <dbReference type="ARBA" id="ARBA00022755"/>
    </source>
</evidence>
<keyword evidence="4" id="KW-0658">Purine biosynthesis</keyword>
<comment type="caution">
    <text evidence="10">The sequence shown here is derived from an EMBL/GenBank/DDBJ whole genome shotgun (WGS) entry which is preliminary data.</text>
</comment>
<keyword evidence="11" id="KW-1185">Reference proteome</keyword>
<dbReference type="InterPro" id="IPR029062">
    <property type="entry name" value="Class_I_gatase-like"/>
</dbReference>
<feature type="domain" description="PurM-like C-terminal" evidence="8">
    <location>
        <begin position="443"/>
        <end position="594"/>
    </location>
</feature>
<dbReference type="EC" id="6.3.5.3" evidence="10"/>
<dbReference type="InterPro" id="IPR041609">
    <property type="entry name" value="PurL_linker"/>
</dbReference>
<dbReference type="SMART" id="SM01211">
    <property type="entry name" value="GATase_5"/>
    <property type="match status" value="1"/>
</dbReference>
<dbReference type="RefSeq" id="WP_114643658.1">
    <property type="nucleotide sequence ID" value="NZ_JAACIO010000043.1"/>
</dbReference>
<dbReference type="InterPro" id="IPR036676">
    <property type="entry name" value="PurM-like_C_sf"/>
</dbReference>
<keyword evidence="6" id="KW-0460">Magnesium</keyword>
<keyword evidence="2" id="KW-0479">Metal-binding</keyword>
<dbReference type="GO" id="GO:0004642">
    <property type="term" value="F:phosphoribosylformylglycinamidine synthase activity"/>
    <property type="evidence" value="ECO:0007669"/>
    <property type="project" value="UniProtKB-EC"/>
</dbReference>
<reference evidence="10 11" key="1">
    <citation type="submission" date="2018-08" db="EMBL/GenBank/DDBJ databases">
        <title>Draft genome sequence of Psychrilyobacter sp. strain SD5 isolated from Black Sea water.</title>
        <authorList>
            <person name="Yadav S."/>
            <person name="Villanueva L."/>
            <person name="Damste J.S.S."/>
        </authorList>
    </citation>
    <scope>NUCLEOTIDE SEQUENCE [LARGE SCALE GENOMIC DNA]</scope>
    <source>
        <strain evidence="10 11">SD5</strain>
    </source>
</reference>
<dbReference type="InterPro" id="IPR010918">
    <property type="entry name" value="PurM-like_C_dom"/>
</dbReference>
<dbReference type="InterPro" id="IPR036921">
    <property type="entry name" value="PurM-like_N_sf"/>
</dbReference>
<dbReference type="CDD" id="cd02204">
    <property type="entry name" value="PurL_repeat2"/>
    <property type="match status" value="1"/>
</dbReference>
<evidence type="ECO:0000259" key="9">
    <source>
        <dbReference type="Pfam" id="PF18072"/>
    </source>
</evidence>
<proteinExistence type="predicted"/>
<evidence type="ECO:0000256" key="5">
    <source>
        <dbReference type="ARBA" id="ARBA00022840"/>
    </source>
</evidence>
<dbReference type="InterPro" id="IPR010141">
    <property type="entry name" value="FGAM_synthase"/>
</dbReference>
<evidence type="ECO:0000256" key="3">
    <source>
        <dbReference type="ARBA" id="ARBA00022741"/>
    </source>
</evidence>
<dbReference type="SUPFAM" id="SSF56042">
    <property type="entry name" value="PurM C-terminal domain-like"/>
    <property type="match status" value="2"/>
</dbReference>
<dbReference type="EMBL" id="QUAJ01000046">
    <property type="protein sequence ID" value="REI39396.1"/>
    <property type="molecule type" value="Genomic_DNA"/>
</dbReference>
<evidence type="ECO:0000256" key="2">
    <source>
        <dbReference type="ARBA" id="ARBA00022723"/>
    </source>
</evidence>
<dbReference type="PANTHER" id="PTHR10099">
    <property type="entry name" value="PHOSPHORIBOSYLFORMYLGLYCINAMIDINE SYNTHASE"/>
    <property type="match status" value="1"/>
</dbReference>
<organism evidence="10 11">
    <name type="scientific">Psychrilyobacter piezotolerans</name>
    <dbReference type="NCBI Taxonomy" id="2293438"/>
    <lineage>
        <taxon>Bacteria</taxon>
        <taxon>Fusobacteriati</taxon>
        <taxon>Fusobacteriota</taxon>
        <taxon>Fusobacteriia</taxon>
        <taxon>Fusobacteriales</taxon>
        <taxon>Fusobacteriaceae</taxon>
        <taxon>Psychrilyobacter</taxon>
    </lineage>
</organism>
<protein>
    <submittedName>
        <fullName evidence="10">Phosphoribosylformylglycinamidine synthase</fullName>
        <ecNumber evidence="10">6.3.5.3</ecNumber>
    </submittedName>
</protein>
<dbReference type="CDD" id="cd02203">
    <property type="entry name" value="PurL_repeat1"/>
    <property type="match status" value="1"/>
</dbReference>
<dbReference type="Pfam" id="PF18072">
    <property type="entry name" value="FGAR-AT_linker"/>
    <property type="match status" value="1"/>
</dbReference>
<gene>
    <name evidence="10" type="ORF">DYH56_14880</name>
</gene>
<dbReference type="Pfam" id="PF00586">
    <property type="entry name" value="AIRS"/>
    <property type="match status" value="1"/>
</dbReference>
<feature type="domain" description="PurM-like N-terminal" evidence="7">
    <location>
        <begin position="715"/>
        <end position="788"/>
    </location>
</feature>
<dbReference type="Pfam" id="PF13507">
    <property type="entry name" value="GATase_5"/>
    <property type="match status" value="1"/>
</dbReference>
<dbReference type="InterPro" id="IPR016188">
    <property type="entry name" value="PurM-like_N"/>
</dbReference>
<accession>A0ABX9KE24</accession>
<dbReference type="NCBIfam" id="TIGR01857">
    <property type="entry name" value="FGAM-synthase"/>
    <property type="match status" value="1"/>
</dbReference>
<dbReference type="SUPFAM" id="SSF55326">
    <property type="entry name" value="PurM N-terminal domain-like"/>
    <property type="match status" value="2"/>
</dbReference>
<dbReference type="Gene3D" id="3.90.650.10">
    <property type="entry name" value="PurM-like C-terminal domain"/>
    <property type="match status" value="1"/>
</dbReference>